<name>A0A1J5SWS3_9ARCH</name>
<evidence type="ECO:0000313" key="1">
    <source>
        <dbReference type="EMBL" id="OIR12943.1"/>
    </source>
</evidence>
<evidence type="ECO:0000313" key="2">
    <source>
        <dbReference type="Proteomes" id="UP000183403"/>
    </source>
</evidence>
<sequence>MNKEKKKESLAYLLEAASKIFGEKKLLGMLVAEGAPKDKTLEEIVNDEKLRFLHLTMALKNSEIFLDHLHIRLKEMSEIAKIIEVGNSELIEKWLSDECKPCLVEHVVEGYDEIYKILIELDDRLLWHGWPLIGKLHDPIE</sequence>
<dbReference type="EMBL" id="MIYV01000011">
    <property type="protein sequence ID" value="OIR12943.1"/>
    <property type="molecule type" value="Genomic_DNA"/>
</dbReference>
<comment type="caution">
    <text evidence="1">The sequence shown here is derived from an EMBL/GenBank/DDBJ whole genome shotgun (WGS) entry which is preliminary data.</text>
</comment>
<dbReference type="AlphaFoldDB" id="A0A1J5SWS3"/>
<proteinExistence type="predicted"/>
<gene>
    <name evidence="1" type="ORF">BEU03_02240</name>
</gene>
<dbReference type="Proteomes" id="UP000183403">
    <property type="component" value="Unassembled WGS sequence"/>
</dbReference>
<accession>A0A1J5SWS3</accession>
<organism evidence="1 2">
    <name type="scientific">Marine Group III euryarchaeote CG-Epi6</name>
    <dbReference type="NCBI Taxonomy" id="1889000"/>
    <lineage>
        <taxon>Archaea</taxon>
        <taxon>Methanobacteriati</taxon>
        <taxon>Thermoplasmatota</taxon>
        <taxon>Thermoplasmata</taxon>
        <taxon>Candidatus Thermoprofundales</taxon>
    </lineage>
</organism>
<protein>
    <submittedName>
        <fullName evidence="1">Uncharacterized protein</fullName>
    </submittedName>
</protein>
<reference evidence="1 2" key="1">
    <citation type="submission" date="2016-08" db="EMBL/GenBank/DDBJ databases">
        <title>New Insights into Marine Group III Euryarchaeota, from dark to light.</title>
        <authorList>
            <person name="Haro-Moreno J.M."/>
            <person name="Rodriguez-Valera F."/>
            <person name="Lopez-Garcia P."/>
            <person name="Moreira D."/>
            <person name="Martin-Cuadrado A.B."/>
        </authorList>
    </citation>
    <scope>NUCLEOTIDE SEQUENCE [LARGE SCALE GENOMIC DNA]</scope>
    <source>
        <strain evidence="1">CG-Epi6</strain>
    </source>
</reference>